<accession>A0A5C3QFV1</accession>
<protein>
    <recommendedName>
        <fullName evidence="3">DUF6535 domain-containing protein</fullName>
    </recommendedName>
</protein>
<proteinExistence type="predicted"/>
<feature type="region of interest" description="Disordered" evidence="1">
    <location>
        <begin position="1"/>
        <end position="35"/>
    </location>
</feature>
<feature type="domain" description="DUF6535" evidence="3">
    <location>
        <begin position="69"/>
        <end position="248"/>
    </location>
</feature>
<dbReference type="OrthoDB" id="3221808at2759"/>
<dbReference type="InterPro" id="IPR045338">
    <property type="entry name" value="DUF6535"/>
</dbReference>
<dbReference type="Pfam" id="PF20153">
    <property type="entry name" value="DUF6535"/>
    <property type="match status" value="1"/>
</dbReference>
<reference evidence="4 5" key="1">
    <citation type="journal article" date="2019" name="Nat. Ecol. Evol.">
        <title>Megaphylogeny resolves global patterns of mushroom evolution.</title>
        <authorList>
            <person name="Varga T."/>
            <person name="Krizsan K."/>
            <person name="Foldi C."/>
            <person name="Dima B."/>
            <person name="Sanchez-Garcia M."/>
            <person name="Sanchez-Ramirez S."/>
            <person name="Szollosi G.J."/>
            <person name="Szarkandi J.G."/>
            <person name="Papp V."/>
            <person name="Albert L."/>
            <person name="Andreopoulos W."/>
            <person name="Angelini C."/>
            <person name="Antonin V."/>
            <person name="Barry K.W."/>
            <person name="Bougher N.L."/>
            <person name="Buchanan P."/>
            <person name="Buyck B."/>
            <person name="Bense V."/>
            <person name="Catcheside P."/>
            <person name="Chovatia M."/>
            <person name="Cooper J."/>
            <person name="Damon W."/>
            <person name="Desjardin D."/>
            <person name="Finy P."/>
            <person name="Geml J."/>
            <person name="Haridas S."/>
            <person name="Hughes K."/>
            <person name="Justo A."/>
            <person name="Karasinski D."/>
            <person name="Kautmanova I."/>
            <person name="Kiss B."/>
            <person name="Kocsube S."/>
            <person name="Kotiranta H."/>
            <person name="LaButti K.M."/>
            <person name="Lechner B.E."/>
            <person name="Liimatainen K."/>
            <person name="Lipzen A."/>
            <person name="Lukacs Z."/>
            <person name="Mihaltcheva S."/>
            <person name="Morgado L.N."/>
            <person name="Niskanen T."/>
            <person name="Noordeloos M.E."/>
            <person name="Ohm R.A."/>
            <person name="Ortiz-Santana B."/>
            <person name="Ovrebo C."/>
            <person name="Racz N."/>
            <person name="Riley R."/>
            <person name="Savchenko A."/>
            <person name="Shiryaev A."/>
            <person name="Soop K."/>
            <person name="Spirin V."/>
            <person name="Szebenyi C."/>
            <person name="Tomsovsky M."/>
            <person name="Tulloss R.E."/>
            <person name="Uehling J."/>
            <person name="Grigoriev I.V."/>
            <person name="Vagvolgyi C."/>
            <person name="Papp T."/>
            <person name="Martin F.M."/>
            <person name="Miettinen O."/>
            <person name="Hibbett D.S."/>
            <person name="Nagy L.G."/>
        </authorList>
    </citation>
    <scope>NUCLEOTIDE SEQUENCE [LARGE SCALE GENOMIC DNA]</scope>
    <source>
        <strain evidence="4 5">CBS 309.79</strain>
    </source>
</reference>
<dbReference type="AlphaFoldDB" id="A0A5C3QFV1"/>
<evidence type="ECO:0000256" key="1">
    <source>
        <dbReference type="SAM" id="MobiDB-lite"/>
    </source>
</evidence>
<feature type="transmembrane region" description="Helical" evidence="2">
    <location>
        <begin position="165"/>
        <end position="187"/>
    </location>
</feature>
<gene>
    <name evidence="4" type="ORF">BDV98DRAFT_508441</name>
</gene>
<feature type="compositionally biased region" description="Polar residues" evidence="1">
    <location>
        <begin position="16"/>
        <end position="35"/>
    </location>
</feature>
<evidence type="ECO:0000256" key="2">
    <source>
        <dbReference type="SAM" id="Phobius"/>
    </source>
</evidence>
<dbReference type="EMBL" id="ML178827">
    <property type="protein sequence ID" value="TFL00876.1"/>
    <property type="molecule type" value="Genomic_DNA"/>
</dbReference>
<feature type="non-terminal residue" evidence="4">
    <location>
        <position position="250"/>
    </location>
</feature>
<evidence type="ECO:0000313" key="5">
    <source>
        <dbReference type="Proteomes" id="UP000305067"/>
    </source>
</evidence>
<feature type="compositionally biased region" description="Basic residues" evidence="1">
    <location>
        <begin position="1"/>
        <end position="10"/>
    </location>
</feature>
<keyword evidence="5" id="KW-1185">Reference proteome</keyword>
<keyword evidence="2" id="KW-1133">Transmembrane helix</keyword>
<keyword evidence="2" id="KW-0812">Transmembrane</keyword>
<name>A0A5C3QFV1_9AGAR</name>
<feature type="transmembrane region" description="Helical" evidence="2">
    <location>
        <begin position="93"/>
        <end position="114"/>
    </location>
</feature>
<dbReference type="Proteomes" id="UP000305067">
    <property type="component" value="Unassembled WGS sequence"/>
</dbReference>
<feature type="transmembrane region" description="Helical" evidence="2">
    <location>
        <begin position="219"/>
        <end position="247"/>
    </location>
</feature>
<evidence type="ECO:0000259" key="3">
    <source>
        <dbReference type="Pfam" id="PF20153"/>
    </source>
</evidence>
<sequence>MKHKGTKRKDRVANRLNPSGEHSISPARTPSHTYSFNVTATGTGDRYDYEQKYPADEQGEGMATNARVWRVYLDEAGQFDMDMVENFRDTVDVILVFAGLFSAIVSTLVSQTWLALQPDYSQIAAALLMELIAVQRSIAAGTPPDEVAPSSLNLDSSTAVNTDRWINGMFFVSLAVSLSTALLAVLVKQWIQAYVSPISGTPQHQGRVRHFRSMGIEQWHVPLIVGLLPTLLHLSLFLFFVGLIALLSTL</sequence>
<evidence type="ECO:0000313" key="4">
    <source>
        <dbReference type="EMBL" id="TFL00876.1"/>
    </source>
</evidence>
<keyword evidence="2" id="KW-0472">Membrane</keyword>
<organism evidence="4 5">
    <name type="scientific">Pterulicium gracile</name>
    <dbReference type="NCBI Taxonomy" id="1884261"/>
    <lineage>
        <taxon>Eukaryota</taxon>
        <taxon>Fungi</taxon>
        <taxon>Dikarya</taxon>
        <taxon>Basidiomycota</taxon>
        <taxon>Agaricomycotina</taxon>
        <taxon>Agaricomycetes</taxon>
        <taxon>Agaricomycetidae</taxon>
        <taxon>Agaricales</taxon>
        <taxon>Pleurotineae</taxon>
        <taxon>Pterulaceae</taxon>
        <taxon>Pterulicium</taxon>
    </lineage>
</organism>